<dbReference type="Gene3D" id="3.40.50.150">
    <property type="entry name" value="Vaccinia Virus protein VP39"/>
    <property type="match status" value="1"/>
</dbReference>
<feature type="domain" description="Methyltransferase" evidence="1">
    <location>
        <begin position="101"/>
        <end position="193"/>
    </location>
</feature>
<evidence type="ECO:0000313" key="3">
    <source>
        <dbReference type="Proteomes" id="UP000789739"/>
    </source>
</evidence>
<gene>
    <name evidence="2" type="ORF">PBRASI_LOCUS233</name>
</gene>
<accession>A0A9N8YV51</accession>
<proteinExistence type="predicted"/>
<dbReference type="SUPFAM" id="SSF53335">
    <property type="entry name" value="S-adenosyl-L-methionine-dependent methyltransferases"/>
    <property type="match status" value="1"/>
</dbReference>
<reference evidence="2" key="1">
    <citation type="submission" date="2021-06" db="EMBL/GenBank/DDBJ databases">
        <authorList>
            <person name="Kallberg Y."/>
            <person name="Tangrot J."/>
            <person name="Rosling A."/>
        </authorList>
    </citation>
    <scope>NUCLEOTIDE SEQUENCE</scope>
    <source>
        <strain evidence="2">BR232B</strain>
    </source>
</reference>
<keyword evidence="3" id="KW-1185">Reference proteome</keyword>
<dbReference type="EMBL" id="CAJVPI010000010">
    <property type="protein sequence ID" value="CAG8454560.1"/>
    <property type="molecule type" value="Genomic_DNA"/>
</dbReference>
<dbReference type="PANTHER" id="PTHR43591">
    <property type="entry name" value="METHYLTRANSFERASE"/>
    <property type="match status" value="1"/>
</dbReference>
<evidence type="ECO:0000259" key="1">
    <source>
        <dbReference type="Pfam" id="PF13649"/>
    </source>
</evidence>
<dbReference type="Proteomes" id="UP000789739">
    <property type="component" value="Unassembled WGS sequence"/>
</dbReference>
<sequence length="335" mass="38750">MRRTAIMKKQFARVMGYCTWTTQSPKPQKKYRENDEAPRNKYRTVDGRLYLNIADSQYPMPVYDEEEMERLALQHAVFKHFWHGLYSSPITELLHVGGAKVLDSGSGTGSWVIDMSIDFPRSEFVGIDISPMSPTTNLPHNVSFFDCNILEGLPFAADSFDYVRQGLLFEAFTEQQWETHVVNELVRVTRVGGWIEFMEGYCSFVNPGRVTKRLTNAFSTFLKSKGISMRFEDNLTTYLENTCRLSNISYEEQQIPLGKRGGRFGELALKNLIWTWFALKQPLADTMCISSEHFDALIETFVREATENRTEWRTFRVFAQKTRRNVDSAIDIMTQ</sequence>
<evidence type="ECO:0000313" key="2">
    <source>
        <dbReference type="EMBL" id="CAG8454560.1"/>
    </source>
</evidence>
<organism evidence="2 3">
    <name type="scientific">Paraglomus brasilianum</name>
    <dbReference type="NCBI Taxonomy" id="144538"/>
    <lineage>
        <taxon>Eukaryota</taxon>
        <taxon>Fungi</taxon>
        <taxon>Fungi incertae sedis</taxon>
        <taxon>Mucoromycota</taxon>
        <taxon>Glomeromycotina</taxon>
        <taxon>Glomeromycetes</taxon>
        <taxon>Paraglomerales</taxon>
        <taxon>Paraglomeraceae</taxon>
        <taxon>Paraglomus</taxon>
    </lineage>
</organism>
<dbReference type="OrthoDB" id="2013972at2759"/>
<protein>
    <submittedName>
        <fullName evidence="2">9616_t:CDS:1</fullName>
    </submittedName>
</protein>
<dbReference type="AlphaFoldDB" id="A0A9N8YV51"/>
<name>A0A9N8YV51_9GLOM</name>
<dbReference type="CDD" id="cd02440">
    <property type="entry name" value="AdoMet_MTases"/>
    <property type="match status" value="1"/>
</dbReference>
<comment type="caution">
    <text evidence="2">The sequence shown here is derived from an EMBL/GenBank/DDBJ whole genome shotgun (WGS) entry which is preliminary data.</text>
</comment>
<dbReference type="InterPro" id="IPR029063">
    <property type="entry name" value="SAM-dependent_MTases_sf"/>
</dbReference>
<dbReference type="InterPro" id="IPR041698">
    <property type="entry name" value="Methyltransf_25"/>
</dbReference>
<dbReference type="Pfam" id="PF13649">
    <property type="entry name" value="Methyltransf_25"/>
    <property type="match status" value="1"/>
</dbReference>